<dbReference type="GO" id="GO:0000036">
    <property type="term" value="F:acyl carrier activity"/>
    <property type="evidence" value="ECO:0007669"/>
    <property type="project" value="UniProtKB-UniRule"/>
</dbReference>
<dbReference type="AlphaFoldDB" id="A0A1H6IU66"/>
<comment type="similarity">
    <text evidence="3">Belongs to the acyl carrier protein (ACP) family.</text>
</comment>
<gene>
    <name evidence="3" type="primary">acpP</name>
    <name evidence="5" type="ORF">SAMN04244559_02655</name>
</gene>
<dbReference type="UniPathway" id="UPA00094"/>
<evidence type="ECO:0000256" key="1">
    <source>
        <dbReference type="ARBA" id="ARBA00022450"/>
    </source>
</evidence>
<dbReference type="PROSITE" id="PS50075">
    <property type="entry name" value="CARRIER"/>
    <property type="match status" value="1"/>
</dbReference>
<keyword evidence="2 3" id="KW-0597">Phosphoprotein</keyword>
<dbReference type="Gene3D" id="1.10.1200.10">
    <property type="entry name" value="ACP-like"/>
    <property type="match status" value="1"/>
</dbReference>
<dbReference type="EMBL" id="FNWO01000011">
    <property type="protein sequence ID" value="SEH49923.1"/>
    <property type="molecule type" value="Genomic_DNA"/>
</dbReference>
<dbReference type="GO" id="GO:0005737">
    <property type="term" value="C:cytoplasm"/>
    <property type="evidence" value="ECO:0007669"/>
    <property type="project" value="UniProtKB-SubCell"/>
</dbReference>
<keyword evidence="3" id="KW-0443">Lipid metabolism</keyword>
<feature type="modified residue" description="O-(pantetheine 4'-phosphoryl)serine" evidence="3">
    <location>
        <position position="39"/>
    </location>
</feature>
<dbReference type="SUPFAM" id="SSF47336">
    <property type="entry name" value="ACP-like"/>
    <property type="match status" value="1"/>
</dbReference>
<feature type="domain" description="Carrier" evidence="4">
    <location>
        <begin position="4"/>
        <end position="79"/>
    </location>
</feature>
<evidence type="ECO:0000256" key="3">
    <source>
        <dbReference type="HAMAP-Rule" id="MF_01217"/>
    </source>
</evidence>
<comment type="function">
    <text evidence="3">Carrier of the growing fatty acid chain in fatty acid biosynthesis.</text>
</comment>
<dbReference type="InterPro" id="IPR009081">
    <property type="entry name" value="PP-bd_ACP"/>
</dbReference>
<evidence type="ECO:0000259" key="4">
    <source>
        <dbReference type="PROSITE" id="PS50075"/>
    </source>
</evidence>
<keyword evidence="1 3" id="KW-0596">Phosphopantetheine</keyword>
<dbReference type="RefSeq" id="WP_074769345.1">
    <property type="nucleotide sequence ID" value="NZ_FNWO01000011.1"/>
</dbReference>
<comment type="PTM">
    <text evidence="3">4'-phosphopantetheine is transferred from CoA to a specific serine of apo-ACP by AcpS. This modification is essential for activity because fatty acids are bound in thioester linkage to the sulfhydryl of the prosthetic group.</text>
</comment>
<dbReference type="InterPro" id="IPR003231">
    <property type="entry name" value="ACP"/>
</dbReference>
<organism evidence="5 6">
    <name type="scientific">Magnetospirillum fulvum</name>
    <name type="common">Rhodospirillum fulvum</name>
    <dbReference type="NCBI Taxonomy" id="1082"/>
    <lineage>
        <taxon>Bacteria</taxon>
        <taxon>Pseudomonadati</taxon>
        <taxon>Pseudomonadota</taxon>
        <taxon>Alphaproteobacteria</taxon>
        <taxon>Rhodospirillales</taxon>
        <taxon>Rhodospirillaceae</taxon>
        <taxon>Magnetospirillum</taxon>
    </lineage>
</organism>
<dbReference type="NCBIfam" id="NF003757">
    <property type="entry name" value="PRK05350.1"/>
    <property type="match status" value="1"/>
</dbReference>
<sequence>MTREEIFTTLSGYLVEMFEVAPDSITLESRLFEELDLDSIDAVDLVVRLQDLTGKKIKPEQFKTVRTVADVVDRVHDLLAE</sequence>
<comment type="subcellular location">
    <subcellularLocation>
        <location evidence="3">Cytoplasm</location>
    </subcellularLocation>
</comment>
<reference evidence="6" key="1">
    <citation type="submission" date="2016-10" db="EMBL/GenBank/DDBJ databases">
        <authorList>
            <person name="Varghese N."/>
            <person name="Submissions S."/>
        </authorList>
    </citation>
    <scope>NUCLEOTIDE SEQUENCE [LARGE SCALE GENOMIC DNA]</scope>
    <source>
        <strain evidence="6">DSM 13234</strain>
    </source>
</reference>
<keyword evidence="6" id="KW-1185">Reference proteome</keyword>
<dbReference type="InterPro" id="IPR036736">
    <property type="entry name" value="ACP-like_sf"/>
</dbReference>
<keyword evidence="3" id="KW-0276">Fatty acid metabolism</keyword>
<evidence type="ECO:0000313" key="5">
    <source>
        <dbReference type="EMBL" id="SEH49923.1"/>
    </source>
</evidence>
<dbReference type="HAMAP" id="MF_01217">
    <property type="entry name" value="Acyl_carrier"/>
    <property type="match status" value="1"/>
</dbReference>
<protein>
    <recommendedName>
        <fullName evidence="3">Acyl carrier protein</fullName>
        <shortName evidence="3">ACP</shortName>
    </recommendedName>
</protein>
<keyword evidence="3" id="KW-0275">Fatty acid biosynthesis</keyword>
<evidence type="ECO:0000256" key="2">
    <source>
        <dbReference type="ARBA" id="ARBA00022553"/>
    </source>
</evidence>
<name>A0A1H6IU66_MAGFU</name>
<dbReference type="Pfam" id="PF00550">
    <property type="entry name" value="PP-binding"/>
    <property type="match status" value="1"/>
</dbReference>
<proteinExistence type="inferred from homology"/>
<keyword evidence="3" id="KW-0963">Cytoplasm</keyword>
<evidence type="ECO:0000313" key="6">
    <source>
        <dbReference type="Proteomes" id="UP000182983"/>
    </source>
</evidence>
<keyword evidence="3" id="KW-0444">Lipid biosynthesis</keyword>
<dbReference type="OrthoDB" id="3392378at2"/>
<dbReference type="Proteomes" id="UP000182983">
    <property type="component" value="Unassembled WGS sequence"/>
</dbReference>
<comment type="pathway">
    <text evidence="3">Lipid metabolism; fatty acid biosynthesis.</text>
</comment>
<accession>A0A1H6IU66</accession>